<evidence type="ECO:0000256" key="4">
    <source>
        <dbReference type="ARBA" id="ARBA00022837"/>
    </source>
</evidence>
<dbReference type="FunFam" id="1.20.58.60:FF:000005">
    <property type="entry name" value="Actinin alpha 1"/>
    <property type="match status" value="1"/>
</dbReference>
<dbReference type="FunFam" id="1.10.418.10:FF:000005">
    <property type="entry name" value="Actinin alpha 4"/>
    <property type="match status" value="1"/>
</dbReference>
<evidence type="ECO:0000256" key="1">
    <source>
        <dbReference type="ARBA" id="ARBA00010255"/>
    </source>
</evidence>
<dbReference type="PROSITE" id="PS00020">
    <property type="entry name" value="ACTININ_2"/>
    <property type="match status" value="1"/>
</dbReference>
<organism evidence="9 10">
    <name type="scientific">Gadus morhua</name>
    <name type="common">Atlantic cod</name>
    <dbReference type="NCBI Taxonomy" id="8049"/>
    <lineage>
        <taxon>Eukaryota</taxon>
        <taxon>Metazoa</taxon>
        <taxon>Chordata</taxon>
        <taxon>Craniata</taxon>
        <taxon>Vertebrata</taxon>
        <taxon>Euteleostomi</taxon>
        <taxon>Actinopterygii</taxon>
        <taxon>Neopterygii</taxon>
        <taxon>Teleostei</taxon>
        <taxon>Neoteleostei</taxon>
        <taxon>Acanthomorphata</taxon>
        <taxon>Zeiogadaria</taxon>
        <taxon>Gadariae</taxon>
        <taxon>Gadiformes</taxon>
        <taxon>Gadoidei</taxon>
        <taxon>Gadidae</taxon>
        <taxon>Gadus</taxon>
    </lineage>
</organism>
<reference evidence="9" key="1">
    <citation type="submission" date="2025-08" db="UniProtKB">
        <authorList>
            <consortium name="Ensembl"/>
        </authorList>
    </citation>
    <scope>IDENTIFICATION</scope>
</reference>
<evidence type="ECO:0000256" key="5">
    <source>
        <dbReference type="ARBA" id="ARBA00023203"/>
    </source>
</evidence>
<name>A0A8C5B6Y2_GADMO</name>
<evidence type="ECO:0000259" key="8">
    <source>
        <dbReference type="PROSITE" id="PS50222"/>
    </source>
</evidence>
<dbReference type="CDD" id="cd21214">
    <property type="entry name" value="CH_ACTN_rpt1"/>
    <property type="match status" value="1"/>
</dbReference>
<evidence type="ECO:0000256" key="3">
    <source>
        <dbReference type="ARBA" id="ARBA00022737"/>
    </source>
</evidence>
<dbReference type="FunFam" id="1.20.58.60:FF:000003">
    <property type="entry name" value="Actinin, alpha 1"/>
    <property type="match status" value="1"/>
</dbReference>
<keyword evidence="3" id="KW-0677">Repeat</keyword>
<dbReference type="AlphaFoldDB" id="A0A8C5B6Y2"/>
<dbReference type="Gene3D" id="1.10.238.10">
    <property type="entry name" value="EF-hand"/>
    <property type="match status" value="1"/>
</dbReference>
<dbReference type="Pfam" id="PF08726">
    <property type="entry name" value="EFhand_Ca_insen"/>
    <property type="match status" value="1"/>
</dbReference>
<dbReference type="SUPFAM" id="SSF47473">
    <property type="entry name" value="EF-hand"/>
    <property type="match status" value="2"/>
</dbReference>
<dbReference type="SMART" id="SM01184">
    <property type="entry name" value="efhand_Ca_insen"/>
    <property type="match status" value="1"/>
</dbReference>
<evidence type="ECO:0000256" key="2">
    <source>
        <dbReference type="ARBA" id="ARBA00022723"/>
    </source>
</evidence>
<proteinExistence type="inferred from homology"/>
<dbReference type="FunFam" id="1.20.58.60:FF:000004">
    <property type="entry name" value="Actinin alpha 1"/>
    <property type="match status" value="1"/>
</dbReference>
<keyword evidence="4" id="KW-0106">Calcium</keyword>
<dbReference type="InterPro" id="IPR018159">
    <property type="entry name" value="Spectrin/alpha-actinin"/>
</dbReference>
<dbReference type="Ensembl" id="ENSGMOT00000035689.1">
    <property type="protein sequence ID" value="ENSGMOP00000041103.1"/>
    <property type="gene ID" value="ENSGMOG00000018933.2"/>
</dbReference>
<dbReference type="GeneTree" id="ENSGT00940000153968"/>
<reference evidence="9" key="2">
    <citation type="submission" date="2025-09" db="UniProtKB">
        <authorList>
            <consortium name="Ensembl"/>
        </authorList>
    </citation>
    <scope>IDENTIFICATION</scope>
</reference>
<dbReference type="Gene3D" id="1.10.418.10">
    <property type="entry name" value="Calponin-like domain"/>
    <property type="match status" value="2"/>
</dbReference>
<dbReference type="InterPro" id="IPR002048">
    <property type="entry name" value="EF_hand_dom"/>
</dbReference>
<protein>
    <submittedName>
        <fullName evidence="9">Actinin, alpha 2b</fullName>
    </submittedName>
</protein>
<evidence type="ECO:0000259" key="7">
    <source>
        <dbReference type="PROSITE" id="PS50021"/>
    </source>
</evidence>
<keyword evidence="6" id="KW-0175">Coiled coil</keyword>
<dbReference type="Gene3D" id="1.20.58.60">
    <property type="match status" value="4"/>
</dbReference>
<evidence type="ECO:0000313" key="9">
    <source>
        <dbReference type="Ensembl" id="ENSGMOP00000041103.1"/>
    </source>
</evidence>
<dbReference type="PANTHER" id="PTHR11915">
    <property type="entry name" value="SPECTRIN/FILAMIN RELATED CYTOSKELETAL PROTEIN"/>
    <property type="match status" value="1"/>
</dbReference>
<dbReference type="Pfam" id="PF00307">
    <property type="entry name" value="CH"/>
    <property type="match status" value="2"/>
</dbReference>
<feature type="coiled-coil region" evidence="6">
    <location>
        <begin position="276"/>
        <end position="303"/>
    </location>
</feature>
<dbReference type="Pfam" id="PF00435">
    <property type="entry name" value="Spectrin"/>
    <property type="match status" value="4"/>
</dbReference>
<dbReference type="InterPro" id="IPR011992">
    <property type="entry name" value="EF-hand-dom_pair"/>
</dbReference>
<evidence type="ECO:0000313" key="10">
    <source>
        <dbReference type="Proteomes" id="UP000694546"/>
    </source>
</evidence>
<feature type="domain" description="Calponin-homology (CH)" evidence="7">
    <location>
        <begin position="40"/>
        <end position="144"/>
    </location>
</feature>
<dbReference type="FunFam" id="1.10.238.10:FF:000004">
    <property type="entry name" value="Actinin alpha 1"/>
    <property type="match status" value="1"/>
</dbReference>
<dbReference type="FunFam" id="1.20.58.60:FF:000002">
    <property type="entry name" value="Actinin, alpha 1"/>
    <property type="match status" value="1"/>
</dbReference>
<keyword evidence="5" id="KW-0009">Actin-binding</keyword>
<dbReference type="GO" id="GO:0005509">
    <property type="term" value="F:calcium ion binding"/>
    <property type="evidence" value="ECO:0007669"/>
    <property type="project" value="InterPro"/>
</dbReference>
<keyword evidence="10" id="KW-1185">Reference proteome</keyword>
<sequence length="883" mass="101848">MMTQVETIVHYDNGYGYEEEYMLQEDEWDRDMLLDPAWEKQQRKTFTAWCNSHLRKAGTQIENIEEDFRNGLKLMLLLEVISGERLPKPDRGKMRFHKIANVNKALEFITSKGVKLVSIGAEEIVDGNVKMTLGMIWTIILRFAIQDINVEGKVINYCLVARYFIEGLTHCHGAQIPVLKYVIWKDGLAFCALIHRHRPDLLDYSKLNKDDPLGNLNLAFDIAEKHLDIPKMLDAEDIINTPKPDERAIMTYMSCFYHAFAGAEQAETAANRICKVLGVNQENEKLMEEYERLASELLEWIQRTTPWLENRTAETTMSEMQRKLEDFRDYRRMHKPPKVQEKCQLEISFNTLQTKLRISNRPAFMPSEGKMVSDIASAWQGLEQAEKGYEEWLLTEIRRLERLDHLAEKFRQKATTHETWATGKEQILSEKDYETASLTEIRALLRRHEGFESDLAAHQDRVEQIAAIAQELNELDYHDVAAVNQRCQAICDLWDQLGTLTQKRREALERTEKLLDTIDQLFLEFAKRTAPFNNWMEGAMEDLQDMFIVHTIEEVQSLIAAHEQFKATLPEADGERQAIVGIQNEVQKISQSYSIKASDINPYCTITMEDLMNKWDKVKLVPGRDGSLQEEMARQHANERLRRQFAAQANLIGPWIQTRMEEVGRCSLEMGALEDQMTQLKQFEHIIVAYKPNIDKLEGDHQLIQESLVFDNKHTNYTMEHIRVGWEQLLTTVARTINEIETQVLIRDAKGISQQQMNEFRSSFSHFDRVGCCGSHSNGEVEFARIMLLVDPNASGAVSFQSFIDFMTRETADTDTADQVVASFRILATDKPYILVEELRRELPPDQAEYCIMRMPPYKCPGAPPGALDYTAFSTALYGESDL</sequence>
<feature type="domain" description="EF-hand" evidence="8">
    <location>
        <begin position="778"/>
        <end position="813"/>
    </location>
</feature>
<comment type="similarity">
    <text evidence="1">Belongs to the alpha-actinin family.</text>
</comment>
<dbReference type="InterPro" id="IPR036872">
    <property type="entry name" value="CH_dom_sf"/>
</dbReference>
<accession>A0A8C5B6Y2</accession>
<dbReference type="FunFam" id="1.10.418.10:FF:000001">
    <property type="entry name" value="Actinin alpha 1"/>
    <property type="match status" value="1"/>
</dbReference>
<dbReference type="PROSITE" id="PS50021">
    <property type="entry name" value="CH"/>
    <property type="match status" value="2"/>
</dbReference>
<evidence type="ECO:0000256" key="6">
    <source>
        <dbReference type="SAM" id="Coils"/>
    </source>
</evidence>
<dbReference type="InterPro" id="IPR001589">
    <property type="entry name" value="Actinin_actin-bd_CS"/>
</dbReference>
<feature type="domain" description="Calponin-homology (CH)" evidence="7">
    <location>
        <begin position="155"/>
        <end position="261"/>
    </location>
</feature>
<dbReference type="PROSITE" id="PS00019">
    <property type="entry name" value="ACTININ_1"/>
    <property type="match status" value="1"/>
</dbReference>
<dbReference type="Proteomes" id="UP000694546">
    <property type="component" value="Chromosome 15"/>
</dbReference>
<dbReference type="SUPFAM" id="SSF46966">
    <property type="entry name" value="Spectrin repeat"/>
    <property type="match status" value="4"/>
</dbReference>
<dbReference type="PROSITE" id="PS50222">
    <property type="entry name" value="EF_HAND_2"/>
    <property type="match status" value="1"/>
</dbReference>
<dbReference type="GO" id="GO:0003779">
    <property type="term" value="F:actin binding"/>
    <property type="evidence" value="ECO:0007669"/>
    <property type="project" value="UniProtKB-KW"/>
</dbReference>
<dbReference type="InterPro" id="IPR001715">
    <property type="entry name" value="CH_dom"/>
</dbReference>
<dbReference type="InterPro" id="IPR002017">
    <property type="entry name" value="Spectrin_repeat"/>
</dbReference>
<dbReference type="InterPro" id="IPR014837">
    <property type="entry name" value="EF-hand_Ca_insen"/>
</dbReference>
<keyword evidence="2" id="KW-0479">Metal-binding</keyword>
<dbReference type="SMART" id="SM00033">
    <property type="entry name" value="CH"/>
    <property type="match status" value="2"/>
</dbReference>
<dbReference type="SMART" id="SM00150">
    <property type="entry name" value="SPEC"/>
    <property type="match status" value="3"/>
</dbReference>
<dbReference type="CDD" id="cd00176">
    <property type="entry name" value="SPEC"/>
    <property type="match status" value="1"/>
</dbReference>
<dbReference type="SUPFAM" id="SSF47576">
    <property type="entry name" value="Calponin-homology domain, CH-domain"/>
    <property type="match status" value="1"/>
</dbReference>